<evidence type="ECO:0000313" key="1">
    <source>
        <dbReference type="EMBL" id="GFY53294.1"/>
    </source>
</evidence>
<name>A0A8X6XIZ4_9ARAC</name>
<organism evidence="1 2">
    <name type="scientific">Trichonephila inaurata madagascariensis</name>
    <dbReference type="NCBI Taxonomy" id="2747483"/>
    <lineage>
        <taxon>Eukaryota</taxon>
        <taxon>Metazoa</taxon>
        <taxon>Ecdysozoa</taxon>
        <taxon>Arthropoda</taxon>
        <taxon>Chelicerata</taxon>
        <taxon>Arachnida</taxon>
        <taxon>Araneae</taxon>
        <taxon>Araneomorphae</taxon>
        <taxon>Entelegynae</taxon>
        <taxon>Araneoidea</taxon>
        <taxon>Nephilidae</taxon>
        <taxon>Trichonephila</taxon>
        <taxon>Trichonephila inaurata</taxon>
    </lineage>
</organism>
<comment type="caution">
    <text evidence="1">The sequence shown here is derived from an EMBL/GenBank/DDBJ whole genome shotgun (WGS) entry which is preliminary data.</text>
</comment>
<proteinExistence type="predicted"/>
<dbReference type="AlphaFoldDB" id="A0A8X6XIZ4"/>
<accession>A0A8X6XIZ4</accession>
<reference evidence="1" key="1">
    <citation type="submission" date="2020-08" db="EMBL/GenBank/DDBJ databases">
        <title>Multicomponent nature underlies the extraordinary mechanical properties of spider dragline silk.</title>
        <authorList>
            <person name="Kono N."/>
            <person name="Nakamura H."/>
            <person name="Mori M."/>
            <person name="Yoshida Y."/>
            <person name="Ohtoshi R."/>
            <person name="Malay A.D."/>
            <person name="Moran D.A.P."/>
            <person name="Tomita M."/>
            <person name="Numata K."/>
            <person name="Arakawa K."/>
        </authorList>
    </citation>
    <scope>NUCLEOTIDE SEQUENCE</scope>
</reference>
<protein>
    <submittedName>
        <fullName evidence="1">Uncharacterized protein</fullName>
    </submittedName>
</protein>
<gene>
    <name evidence="1" type="ORF">TNIN_172551</name>
</gene>
<evidence type="ECO:0000313" key="2">
    <source>
        <dbReference type="Proteomes" id="UP000886998"/>
    </source>
</evidence>
<sequence>MSFHISEHLFALDLLDLVMKRRFEESPIEEQSLPFTPEIRNFVYSFLNDEEMKINQCLDTVQGKKNVDNDKFRDFVESFKNHCFRNISTFGDILACCITLCQIALFYYRNGAPLAPSIALGGISDFVKVHISTKNENTFWPRLSIEPQLFIKQLSTEMEMVEIFPARKEKLEQLYSKLRIW</sequence>
<dbReference type="Proteomes" id="UP000886998">
    <property type="component" value="Unassembled WGS sequence"/>
</dbReference>
<dbReference type="EMBL" id="BMAV01009201">
    <property type="protein sequence ID" value="GFY53294.1"/>
    <property type="molecule type" value="Genomic_DNA"/>
</dbReference>
<keyword evidence="2" id="KW-1185">Reference proteome</keyword>